<dbReference type="KEGG" id="metu:GNH96_13960"/>
<dbReference type="GO" id="GO:0005737">
    <property type="term" value="C:cytoplasm"/>
    <property type="evidence" value="ECO:0007669"/>
    <property type="project" value="UniProtKB-SubCell"/>
</dbReference>
<keyword evidence="7" id="KW-1185">Reference proteome</keyword>
<dbReference type="Pfam" id="PF02590">
    <property type="entry name" value="SPOUT_MTase"/>
    <property type="match status" value="1"/>
</dbReference>
<dbReference type="PANTHER" id="PTHR33603">
    <property type="entry name" value="METHYLTRANSFERASE"/>
    <property type="match status" value="1"/>
</dbReference>
<dbReference type="NCBIfam" id="TIGR00246">
    <property type="entry name" value="tRNA_RlmH_YbeA"/>
    <property type="match status" value="1"/>
</dbReference>
<reference evidence="7" key="1">
    <citation type="submission" date="2019-12" db="EMBL/GenBank/DDBJ databases">
        <authorList>
            <person name="Awala S.I."/>
            <person name="Rhee S.K."/>
        </authorList>
    </citation>
    <scope>NUCLEOTIDE SEQUENCE [LARGE SCALE GENOMIC DNA]</scope>
    <source>
        <strain evidence="7">IM1</strain>
    </source>
</reference>
<evidence type="ECO:0000313" key="7">
    <source>
        <dbReference type="Proteomes" id="UP000503004"/>
    </source>
</evidence>
<dbReference type="AlphaFoldDB" id="A0A858QB82"/>
<keyword evidence="3 5" id="KW-0949">S-adenosyl-L-methionine</keyword>
<dbReference type="InterPro" id="IPR029026">
    <property type="entry name" value="tRNA_m1G_MTases_N"/>
</dbReference>
<comment type="similarity">
    <text evidence="4 5">Belongs to the RNA methyltransferase RlmH family.</text>
</comment>
<keyword evidence="5" id="KW-0963">Cytoplasm</keyword>
<feature type="binding site" evidence="5">
    <location>
        <position position="73"/>
    </location>
    <ligand>
        <name>S-adenosyl-L-methionine</name>
        <dbReference type="ChEBI" id="CHEBI:59789"/>
    </ligand>
</feature>
<dbReference type="PIRSF" id="PIRSF004505">
    <property type="entry name" value="MT_bac"/>
    <property type="match status" value="1"/>
</dbReference>
<evidence type="ECO:0000256" key="1">
    <source>
        <dbReference type="ARBA" id="ARBA00022603"/>
    </source>
</evidence>
<evidence type="ECO:0000256" key="4">
    <source>
        <dbReference type="ARBA" id="ARBA00038303"/>
    </source>
</evidence>
<comment type="subunit">
    <text evidence="5">Homodimer.</text>
</comment>
<proteinExistence type="inferred from homology"/>
<dbReference type="GO" id="GO:0070038">
    <property type="term" value="F:rRNA (pseudouridine-N3-)-methyltransferase activity"/>
    <property type="evidence" value="ECO:0007669"/>
    <property type="project" value="UniProtKB-UniRule"/>
</dbReference>
<keyword evidence="1 5" id="KW-0489">Methyltransferase</keyword>
<keyword evidence="2 5" id="KW-0808">Transferase</keyword>
<dbReference type="EC" id="2.1.1.177" evidence="5"/>
<comment type="catalytic activity">
    <reaction evidence="5">
        <text>pseudouridine(1915) in 23S rRNA + S-adenosyl-L-methionine = N(3)-methylpseudouridine(1915) in 23S rRNA + S-adenosyl-L-homocysteine + H(+)</text>
        <dbReference type="Rhea" id="RHEA:42752"/>
        <dbReference type="Rhea" id="RHEA-COMP:10221"/>
        <dbReference type="Rhea" id="RHEA-COMP:10222"/>
        <dbReference type="ChEBI" id="CHEBI:15378"/>
        <dbReference type="ChEBI" id="CHEBI:57856"/>
        <dbReference type="ChEBI" id="CHEBI:59789"/>
        <dbReference type="ChEBI" id="CHEBI:65314"/>
        <dbReference type="ChEBI" id="CHEBI:74486"/>
        <dbReference type="EC" id="2.1.1.177"/>
    </reaction>
</comment>
<dbReference type="Gene3D" id="3.40.1280.10">
    <property type="match status" value="1"/>
</dbReference>
<organism evidence="6 7">
    <name type="scientific">Methylococcus geothermalis</name>
    <dbReference type="NCBI Taxonomy" id="2681310"/>
    <lineage>
        <taxon>Bacteria</taxon>
        <taxon>Pseudomonadati</taxon>
        <taxon>Pseudomonadota</taxon>
        <taxon>Gammaproteobacteria</taxon>
        <taxon>Methylococcales</taxon>
        <taxon>Methylococcaceae</taxon>
        <taxon>Methylococcus</taxon>
    </lineage>
</organism>
<dbReference type="HAMAP" id="MF_00658">
    <property type="entry name" value="23SrRNA_methyltr_H"/>
    <property type="match status" value="1"/>
</dbReference>
<evidence type="ECO:0000256" key="2">
    <source>
        <dbReference type="ARBA" id="ARBA00022679"/>
    </source>
</evidence>
<dbReference type="Proteomes" id="UP000503004">
    <property type="component" value="Chromosome"/>
</dbReference>
<evidence type="ECO:0000256" key="3">
    <source>
        <dbReference type="ARBA" id="ARBA00022691"/>
    </source>
</evidence>
<sequence>MQLNLVCVGERMPSWVNEGYGDYARRLPRECALVLREIAPGRRTRHCDTRRIVADEGQRMLAAVGGNAHVVALDMGGKAWSTRELADALARWLREGRDIALLVGGPDGLSDACRQRAAESWSLSRLTFPHPLVRVIVAEQLYRAWSLLNNHPYHR</sequence>
<dbReference type="NCBIfam" id="NF000986">
    <property type="entry name" value="PRK00103.1-4"/>
    <property type="match status" value="1"/>
</dbReference>
<dbReference type="PANTHER" id="PTHR33603:SF1">
    <property type="entry name" value="RIBOSOMAL RNA LARGE SUBUNIT METHYLTRANSFERASE H"/>
    <property type="match status" value="1"/>
</dbReference>
<evidence type="ECO:0000313" key="6">
    <source>
        <dbReference type="EMBL" id="QJD30946.1"/>
    </source>
</evidence>
<gene>
    <name evidence="5 6" type="primary">rlmH</name>
    <name evidence="6" type="ORF">GNH96_13960</name>
</gene>
<evidence type="ECO:0000256" key="5">
    <source>
        <dbReference type="HAMAP-Rule" id="MF_00658"/>
    </source>
</evidence>
<dbReference type="EMBL" id="CP046565">
    <property type="protein sequence ID" value="QJD30946.1"/>
    <property type="molecule type" value="Genomic_DNA"/>
</dbReference>
<dbReference type="InterPro" id="IPR029028">
    <property type="entry name" value="Alpha/beta_knot_MTases"/>
</dbReference>
<comment type="function">
    <text evidence="5">Specifically methylates the pseudouridine at position 1915 (m3Psi1915) in 23S rRNA.</text>
</comment>
<keyword evidence="5" id="KW-0698">rRNA processing</keyword>
<dbReference type="CDD" id="cd18081">
    <property type="entry name" value="RlmH-like"/>
    <property type="match status" value="1"/>
</dbReference>
<dbReference type="InterPro" id="IPR003742">
    <property type="entry name" value="RlmH-like"/>
</dbReference>
<protein>
    <recommendedName>
        <fullName evidence="5">Ribosomal RNA large subunit methyltransferase H</fullName>
        <ecNumber evidence="5">2.1.1.177</ecNumber>
    </recommendedName>
    <alternativeName>
        <fullName evidence="5">23S rRNA (pseudouridine1915-N3)-methyltransferase</fullName>
    </alternativeName>
    <alternativeName>
        <fullName evidence="5">23S rRNA m3Psi1915 methyltransferase</fullName>
    </alternativeName>
    <alternativeName>
        <fullName evidence="5">rRNA (pseudouridine-N3-)-methyltransferase RlmH</fullName>
    </alternativeName>
</protein>
<feature type="binding site" evidence="5">
    <location>
        <begin position="123"/>
        <end position="128"/>
    </location>
    <ligand>
        <name>S-adenosyl-L-methionine</name>
        <dbReference type="ChEBI" id="CHEBI:59789"/>
    </ligand>
</feature>
<name>A0A858QB82_9GAMM</name>
<dbReference type="RefSeq" id="WP_169604220.1">
    <property type="nucleotide sequence ID" value="NZ_CP046565.1"/>
</dbReference>
<comment type="subcellular location">
    <subcellularLocation>
        <location evidence="5">Cytoplasm</location>
    </subcellularLocation>
</comment>
<accession>A0A858QB82</accession>
<feature type="binding site" evidence="5">
    <location>
        <position position="104"/>
    </location>
    <ligand>
        <name>S-adenosyl-L-methionine</name>
        <dbReference type="ChEBI" id="CHEBI:59789"/>
    </ligand>
</feature>
<dbReference type="SUPFAM" id="SSF75217">
    <property type="entry name" value="alpha/beta knot"/>
    <property type="match status" value="1"/>
</dbReference>